<organism evidence="1 2">
    <name type="scientific">Paraburkholderia unamae</name>
    <dbReference type="NCBI Taxonomy" id="219649"/>
    <lineage>
        <taxon>Bacteria</taxon>
        <taxon>Pseudomonadati</taxon>
        <taxon>Pseudomonadota</taxon>
        <taxon>Betaproteobacteria</taxon>
        <taxon>Burkholderiales</taxon>
        <taxon>Burkholderiaceae</taxon>
        <taxon>Paraburkholderia</taxon>
    </lineage>
</organism>
<proteinExistence type="predicted"/>
<dbReference type="EMBL" id="JAYMRU010000032">
    <property type="protein sequence ID" value="MEM5404689.1"/>
    <property type="molecule type" value="Genomic_DNA"/>
</dbReference>
<reference evidence="1" key="1">
    <citation type="submission" date="2024-01" db="EMBL/GenBank/DDBJ databases">
        <title>The diversity of rhizobia nodulating Mimosa spp. in eleven states of Brazil covering several biomes is determined by host plant, location, and edaphic factors.</title>
        <authorList>
            <person name="Rouws L."/>
            <person name="Barauna A."/>
            <person name="Beukes C."/>
            <person name="De Faria S.M."/>
            <person name="Gross E."/>
            <person name="Dos Reis Junior F.B."/>
            <person name="Simon M."/>
            <person name="Maluk M."/>
            <person name="Odee D.W."/>
            <person name="Kenicer G."/>
            <person name="Young J.P.W."/>
            <person name="Reis V.M."/>
            <person name="Zilli J."/>
            <person name="James E.K."/>
        </authorList>
    </citation>
    <scope>NUCLEOTIDE SEQUENCE</scope>
    <source>
        <strain evidence="1">JPY452</strain>
    </source>
</reference>
<gene>
    <name evidence="1" type="ORF">VSR83_32485</name>
</gene>
<evidence type="ECO:0000313" key="1">
    <source>
        <dbReference type="EMBL" id="MEM5404689.1"/>
    </source>
</evidence>
<comment type="caution">
    <text evidence="1">The sequence shown here is derived from an EMBL/GenBank/DDBJ whole genome shotgun (WGS) entry which is preliminary data.</text>
</comment>
<keyword evidence="2" id="KW-1185">Reference proteome</keyword>
<dbReference type="Proteomes" id="UP001392318">
    <property type="component" value="Unassembled WGS sequence"/>
</dbReference>
<name>A0ACC6RT07_9BURK</name>
<protein>
    <submittedName>
        <fullName evidence="1">Uncharacterized protein</fullName>
    </submittedName>
</protein>
<sequence>MSTDTSFLEPSFQIEDEVLVAYKSVFFLKETLRTSDSKMARAKLRKRNNGHPDQCVDLKCIRGKDEKQREDHGSPRVSIEAAKTVYQQGFFPSVS</sequence>
<accession>A0ACC6RT07</accession>
<evidence type="ECO:0000313" key="2">
    <source>
        <dbReference type="Proteomes" id="UP001392318"/>
    </source>
</evidence>